<protein>
    <submittedName>
        <fullName evidence="1">Uncharacterized protein</fullName>
    </submittedName>
</protein>
<dbReference type="STRING" id="243159.AFE_3006"/>
<gene>
    <name evidence="1" type="ordered locus">AFE_3006</name>
</gene>
<proteinExistence type="predicted"/>
<reference evidence="1 2" key="1">
    <citation type="journal article" date="2008" name="BMC Genomics">
        <title>Acidithiobacillus ferrooxidans metabolism: from genome sequence to industrial applications.</title>
        <authorList>
            <person name="Valdes J."/>
            <person name="Pedroso I."/>
            <person name="Quatrini R."/>
            <person name="Dodson R.J."/>
            <person name="Tettelin H."/>
            <person name="Blake R.II."/>
            <person name="Eisen J.A."/>
            <person name="Holmes D.S."/>
        </authorList>
    </citation>
    <scope>NUCLEOTIDE SEQUENCE [LARGE SCALE GENOMIC DNA]</scope>
    <source>
        <strain evidence="2">ATCC 23270 / DSM 14882 / CIP 104768 / NCIMB 8455</strain>
    </source>
</reference>
<dbReference type="AlphaFoldDB" id="B7J9X9"/>
<organism evidence="1 2">
    <name type="scientific">Acidithiobacillus ferrooxidans (strain ATCC 23270 / DSM 14882 / CIP 104768 / NCIMB 8455)</name>
    <name type="common">Ferrobacillus ferrooxidans (strain ATCC 23270)</name>
    <dbReference type="NCBI Taxonomy" id="243159"/>
    <lineage>
        <taxon>Bacteria</taxon>
        <taxon>Pseudomonadati</taxon>
        <taxon>Pseudomonadota</taxon>
        <taxon>Acidithiobacillia</taxon>
        <taxon>Acidithiobacillales</taxon>
        <taxon>Acidithiobacillaceae</taxon>
        <taxon>Acidithiobacillus</taxon>
    </lineage>
</organism>
<evidence type="ECO:0000313" key="1">
    <source>
        <dbReference type="EMBL" id="ACK80282.1"/>
    </source>
</evidence>
<sequence>MHDYGNTYRERAAGQGADGFFSSVRRLPHIRLR</sequence>
<name>B7J9X9_ACIF2</name>
<evidence type="ECO:0000313" key="2">
    <source>
        <dbReference type="Proteomes" id="UP000001362"/>
    </source>
</evidence>
<dbReference type="EMBL" id="CP001219">
    <property type="protein sequence ID" value="ACK80282.1"/>
    <property type="molecule type" value="Genomic_DNA"/>
</dbReference>
<dbReference type="HOGENOM" id="CLU_3380066_0_0_6"/>
<accession>B7J9X9</accession>
<dbReference type="Proteomes" id="UP000001362">
    <property type="component" value="Chromosome"/>
</dbReference>
<keyword evidence="2" id="KW-1185">Reference proteome</keyword>
<dbReference type="PaxDb" id="243159-AFE_3006"/>
<dbReference type="KEGG" id="afr:AFE_3006"/>